<accession>A0A183M488</accession>
<evidence type="ECO:0000313" key="3">
    <source>
        <dbReference type="Proteomes" id="UP000277204"/>
    </source>
</evidence>
<evidence type="ECO:0000256" key="1">
    <source>
        <dbReference type="SAM" id="MobiDB-lite"/>
    </source>
</evidence>
<feature type="region of interest" description="Disordered" evidence="1">
    <location>
        <begin position="1"/>
        <end position="121"/>
    </location>
</feature>
<organism evidence="2 3">
    <name type="scientific">Schistosoma margrebowiei</name>
    <dbReference type="NCBI Taxonomy" id="48269"/>
    <lineage>
        <taxon>Eukaryota</taxon>
        <taxon>Metazoa</taxon>
        <taxon>Spiralia</taxon>
        <taxon>Lophotrochozoa</taxon>
        <taxon>Platyhelminthes</taxon>
        <taxon>Trematoda</taxon>
        <taxon>Digenea</taxon>
        <taxon>Strigeidida</taxon>
        <taxon>Schistosomatoidea</taxon>
        <taxon>Schistosomatidae</taxon>
        <taxon>Schistosoma</taxon>
    </lineage>
</organism>
<dbReference type="AlphaFoldDB" id="A0A183M488"/>
<sequence length="121" mass="13778">MYAVRFTILSTQSTSDPLAKHYQQKPTMGENKPDPSGGSDQQKALEVDRTYSKEGTQLHHSAGPHREPSRSKGERKTREHNRPKNGDRHEKNEQQLDGTRKQGPVQSGLEIASRRPLLHWE</sequence>
<name>A0A183M488_9TREM</name>
<feature type="compositionally biased region" description="Basic and acidic residues" evidence="1">
    <location>
        <begin position="64"/>
        <end position="100"/>
    </location>
</feature>
<reference evidence="2 3" key="1">
    <citation type="submission" date="2018-11" db="EMBL/GenBank/DDBJ databases">
        <authorList>
            <consortium name="Pathogen Informatics"/>
        </authorList>
    </citation>
    <scope>NUCLEOTIDE SEQUENCE [LARGE SCALE GENOMIC DNA]</scope>
    <source>
        <strain evidence="2 3">Zambia</strain>
    </source>
</reference>
<dbReference type="Proteomes" id="UP000277204">
    <property type="component" value="Unassembled WGS sequence"/>
</dbReference>
<gene>
    <name evidence="2" type="ORF">SMRZ_LOCUS10863</name>
</gene>
<keyword evidence="3" id="KW-1185">Reference proteome</keyword>
<protein>
    <submittedName>
        <fullName evidence="2">Uncharacterized protein</fullName>
    </submittedName>
</protein>
<dbReference type="EMBL" id="UZAI01005820">
    <property type="protein sequence ID" value="VDO92194.1"/>
    <property type="molecule type" value="Genomic_DNA"/>
</dbReference>
<feature type="compositionally biased region" description="Basic and acidic residues" evidence="1">
    <location>
        <begin position="43"/>
        <end position="52"/>
    </location>
</feature>
<proteinExistence type="predicted"/>
<evidence type="ECO:0000313" key="2">
    <source>
        <dbReference type="EMBL" id="VDO92194.1"/>
    </source>
</evidence>